<sequence>MTGPYRSRKDRFNRDGKRPILIRDEKIENGVDFYLVECRNPNVAWHWRPRNKIWGWRRLYDEFLFSKRQRQERQIYANNNDIDVINPSPPSIRDDRVGISYFNDEKYHYEDHDRFPPKHYDDHNHYNNNYDNYDYIYQEDPKCYSGRSSSSSSSSSYKSENQFHSRAWGTSEYEEPSLTITRVRKQYSSNYNSYNSSLPSQLSHHHNHHDHHNLEINNSINQYYSPWENKHEFEIALNKLDRYYQDLFYSKRESL</sequence>
<proteinExistence type="predicted"/>
<dbReference type="EMBL" id="JEMT01025794">
    <property type="protein sequence ID" value="EXX61199.1"/>
    <property type="molecule type" value="Genomic_DNA"/>
</dbReference>
<accession>A0A015M322</accession>
<name>A0A015M322_RHIIW</name>
<protein>
    <submittedName>
        <fullName evidence="1">Uncharacterized protein</fullName>
    </submittedName>
</protein>
<evidence type="ECO:0000313" key="1">
    <source>
        <dbReference type="EMBL" id="EXX61198.1"/>
    </source>
</evidence>
<dbReference type="OrthoDB" id="2371593at2759"/>
<gene>
    <name evidence="1" type="ORF">RirG_173300</name>
</gene>
<dbReference type="HOGENOM" id="CLU_1090489_0_0_1"/>
<comment type="caution">
    <text evidence="1">The sequence shown here is derived from an EMBL/GenBank/DDBJ whole genome shotgun (WGS) entry which is preliminary data.</text>
</comment>
<dbReference type="AlphaFoldDB" id="A0A015M322"/>
<keyword evidence="2" id="KW-1185">Reference proteome</keyword>
<evidence type="ECO:0000313" key="2">
    <source>
        <dbReference type="Proteomes" id="UP000022910"/>
    </source>
</evidence>
<reference evidence="1 2" key="1">
    <citation type="submission" date="2014-02" db="EMBL/GenBank/DDBJ databases">
        <title>Single nucleus genome sequencing reveals high similarity among nuclei of an endomycorrhizal fungus.</title>
        <authorList>
            <person name="Lin K."/>
            <person name="Geurts R."/>
            <person name="Zhang Z."/>
            <person name="Limpens E."/>
            <person name="Saunders D.G."/>
            <person name="Mu D."/>
            <person name="Pang E."/>
            <person name="Cao H."/>
            <person name="Cha H."/>
            <person name="Lin T."/>
            <person name="Zhou Q."/>
            <person name="Shang Y."/>
            <person name="Li Y."/>
            <person name="Ivanov S."/>
            <person name="Sharma T."/>
            <person name="Velzen R.V."/>
            <person name="Ruijter N.D."/>
            <person name="Aanen D.K."/>
            <person name="Win J."/>
            <person name="Kamoun S."/>
            <person name="Bisseling T."/>
            <person name="Huang S."/>
        </authorList>
    </citation>
    <scope>NUCLEOTIDE SEQUENCE [LARGE SCALE GENOMIC DNA]</scope>
    <source>
        <strain evidence="1">DAOM 197198w</strain>
        <strain evidence="2">DAOM197198w</strain>
    </source>
</reference>
<organism evidence="1 2">
    <name type="scientific">Rhizophagus irregularis (strain DAOM 197198w)</name>
    <name type="common">Glomus intraradices</name>
    <dbReference type="NCBI Taxonomy" id="1432141"/>
    <lineage>
        <taxon>Eukaryota</taxon>
        <taxon>Fungi</taxon>
        <taxon>Fungi incertae sedis</taxon>
        <taxon>Mucoromycota</taxon>
        <taxon>Glomeromycotina</taxon>
        <taxon>Glomeromycetes</taxon>
        <taxon>Glomerales</taxon>
        <taxon>Glomeraceae</taxon>
        <taxon>Rhizophagus</taxon>
    </lineage>
</organism>
<dbReference type="EMBL" id="JEMT01025794">
    <property type="protein sequence ID" value="EXX61198.1"/>
    <property type="molecule type" value="Genomic_DNA"/>
</dbReference>
<dbReference type="Proteomes" id="UP000022910">
    <property type="component" value="Unassembled WGS sequence"/>
</dbReference>